<dbReference type="InterPro" id="IPR057708">
    <property type="entry name" value="DUF7948"/>
</dbReference>
<dbReference type="Gene3D" id="2.60.40.10">
    <property type="entry name" value="Immunoglobulins"/>
    <property type="match status" value="1"/>
</dbReference>
<reference evidence="3 4" key="1">
    <citation type="submission" date="2021-02" db="EMBL/GenBank/DDBJ databases">
        <authorList>
            <person name="Jung H.S."/>
            <person name="Chun B.H."/>
            <person name="Jeon C.O."/>
        </authorList>
    </citation>
    <scope>NUCLEOTIDE SEQUENCE [LARGE SCALE GENOMIC DNA]</scope>
    <source>
        <strain evidence="3 4">LMG 25203</strain>
    </source>
</reference>
<dbReference type="PANTHER" id="PTHR35580">
    <property type="entry name" value="CELL SURFACE GLYCOPROTEIN (S-LAYER PROTEIN)-LIKE PROTEIN"/>
    <property type="match status" value="1"/>
</dbReference>
<evidence type="ECO:0000259" key="2">
    <source>
        <dbReference type="Pfam" id="PF25778"/>
    </source>
</evidence>
<dbReference type="Pfam" id="PF25778">
    <property type="entry name" value="DUF7948"/>
    <property type="match status" value="1"/>
</dbReference>
<dbReference type="InterPro" id="IPR052918">
    <property type="entry name" value="Motility_Chemotaxis_Reg"/>
</dbReference>
<dbReference type="InterPro" id="IPR013783">
    <property type="entry name" value="Ig-like_fold"/>
</dbReference>
<proteinExistence type="predicted"/>
<gene>
    <name evidence="3" type="ORF">H9X54_014355</name>
</gene>
<keyword evidence="4" id="KW-1185">Reference proteome</keyword>
<accession>A0ABS2CZS6</accession>
<dbReference type="RefSeq" id="WP_187656557.1">
    <property type="nucleotide sequence ID" value="NZ_JACSOD020000504.1"/>
</dbReference>
<feature type="domain" description="Ig-like" evidence="1">
    <location>
        <begin position="941"/>
        <end position="1010"/>
    </location>
</feature>
<feature type="domain" description="DUF7948" evidence="2">
    <location>
        <begin position="27"/>
        <end position="259"/>
    </location>
</feature>
<dbReference type="Pfam" id="PF06739">
    <property type="entry name" value="SBBP"/>
    <property type="match status" value="1"/>
</dbReference>
<name>A0ABS2CZS6_9FLAO</name>
<feature type="domain" description="Ig-like" evidence="1">
    <location>
        <begin position="870"/>
        <end position="936"/>
    </location>
</feature>
<dbReference type="Pfam" id="PF13585">
    <property type="entry name" value="CHU_C"/>
    <property type="match status" value="1"/>
</dbReference>
<dbReference type="InterPro" id="IPR010620">
    <property type="entry name" value="SBBP_repeat"/>
</dbReference>
<evidence type="ECO:0000259" key="1">
    <source>
        <dbReference type="Pfam" id="PF19081"/>
    </source>
</evidence>
<dbReference type="NCBIfam" id="TIGR04131">
    <property type="entry name" value="Bac_Flav_CTERM"/>
    <property type="match status" value="1"/>
</dbReference>
<comment type="caution">
    <text evidence="3">The sequence shown here is derived from an EMBL/GenBank/DDBJ whole genome shotgun (WGS) entry which is preliminary data.</text>
</comment>
<protein>
    <submittedName>
        <fullName evidence="3">T9SS type B sorting domain-containing protein</fullName>
    </submittedName>
</protein>
<organism evidence="3 4">
    <name type="scientific">Flavobacterium macrobrachii</name>
    <dbReference type="NCBI Taxonomy" id="591204"/>
    <lineage>
        <taxon>Bacteria</taxon>
        <taxon>Pseudomonadati</taxon>
        <taxon>Bacteroidota</taxon>
        <taxon>Flavobacteriia</taxon>
        <taxon>Flavobacteriales</taxon>
        <taxon>Flavobacteriaceae</taxon>
        <taxon>Flavobacterium</taxon>
    </lineage>
</organism>
<sequence>MKYLSIIFSLLIYNLCFSQNLNKSNGFIENKGQIVDQNGKSNQAVKYLLNTNGLNVQLRQKGFSYDFYETKKQVTKKSNQRIIKAIPDYKEEEKITFKNIYHRIDIDFVNSNPNSTLKAEEKSTDYDNYYNVASKPEGVLNVHRFQKVTYQNIYPNIDVVFFIPEDTTKPVEYNFVIKPNGKITDIQMKFSGTKTEIVENKIKMKIRFGEMEETLPMSWIENKNEKKEVFVNYKKIGKNIYGFETDENISNQKVIIDPVPIRLWGTYYGGSGGEMSGSILIDSNNNVLISGGTGSLNNIATAGSNTSGYNSGNDFIAKFNTNGDRIWSSYYPFSTSDMKIDQNDNMYVFGSLLQANPNIPSAGCHQSIKDIYTSGFLIKLNSSGAKEWGTYYGGNQNETIHGLTVDNNGNIYIVGGTNSTNAFSTPGAFQTTKSSPGDYETGFLAKFDSLGNRIWGTFYGGELADGFYNCDISDDGYLYASGTHNSQNNITTPGAYQTAFNGTGGMIVKFDLDGNRIWGTFIADKTYTLRCKLKGDNIYLTGRAFPNSNIGTPGTFQETFQTLPSGSTMSGNENSFVCKFNYQTQQYIWGSYFLDQIIGVDIDSSNNMFFSGYTGINTGITTPDSFMPTKTLYQKSYLIKLNQNGQRTWGTYYGGSHAEQLGFVAIDHNNDIYLYGNTNGSTSGIATINASQTTLGSNPDTYLVKFRDCQSLATVNSNSPICLGEDLNLTASGGTGYSWTGPNGFTSNLQNPIILNTTSLNSGQYACSISGSGGCDDTITIDVLIGDTTKPTPDIATLPTITGDCNIIISAPTATDNCSGNIVGTTTTQVNILPSGSHTIVWNYNDGNGNIETQNQTIIINQVTLPSGNPSQSFCIQQNATINDITITGQNIKWYDSETGGNLLSGSTILVDGMTYYASQTLNSCESSRIPITIQIHDTSAPTGSNQSFCTVQNPTLNNIIINGNTIKWYSDNISTTELPQTTLLTDNTTYYATQTLNGCESTTRLPITISLISTLNANDYSSIVCDNGNDGTETTNLTSFNSFLITSVQGNTFTYYKSLNGAENQTSSEQLNNNHSIQSGVNTIFVRIDSSNGCHQIVQLQLTLVNVPEIPILDEITLCETGIVSVNAGSGFNSYTWSNNATSQSIVINQAGSYWVTVTKNHNSTVCSSTKNFTVVLSNKPTITSINTIDWTDFENSITVNVTGLGDYEYSIDGINFQESPVFSGLSNGVYTITVKDTKECGIATKQVYLLNYPKFFTPNGDGHNDTWKVKFSQFEENFVTQIFDRYGKLIKVLNNLESWDGTYNGKQLPSDDYWFQITRKDGRIHRGHFAMLR</sequence>
<dbReference type="EMBL" id="JACSOD020000504">
    <property type="protein sequence ID" value="MBM6500473.1"/>
    <property type="molecule type" value="Genomic_DNA"/>
</dbReference>
<evidence type="ECO:0000313" key="3">
    <source>
        <dbReference type="EMBL" id="MBM6500473.1"/>
    </source>
</evidence>
<dbReference type="InterPro" id="IPR026341">
    <property type="entry name" value="T9SS_type_B"/>
</dbReference>
<evidence type="ECO:0000313" key="4">
    <source>
        <dbReference type="Proteomes" id="UP000759529"/>
    </source>
</evidence>
<dbReference type="PANTHER" id="PTHR35580:SF1">
    <property type="entry name" value="PHYTASE-LIKE DOMAIN-CONTAINING PROTEIN"/>
    <property type="match status" value="1"/>
</dbReference>
<dbReference type="Pfam" id="PF19081">
    <property type="entry name" value="Ig_7"/>
    <property type="match status" value="2"/>
</dbReference>
<dbReference type="Proteomes" id="UP000759529">
    <property type="component" value="Unassembled WGS sequence"/>
</dbReference>
<dbReference type="InterPro" id="IPR044023">
    <property type="entry name" value="Ig_7"/>
</dbReference>